<protein>
    <recommendedName>
        <fullName evidence="3">YbaB/EbfC family DNA-binding protein</fullName>
    </recommendedName>
</protein>
<keyword evidence="2" id="KW-1185">Reference proteome</keyword>
<evidence type="ECO:0000313" key="1">
    <source>
        <dbReference type="EMBL" id="GGD21649.1"/>
    </source>
</evidence>
<comment type="caution">
    <text evidence="1">The sequence shown here is derived from an EMBL/GenBank/DDBJ whole genome shotgun (WGS) entry which is preliminary data.</text>
</comment>
<reference evidence="2" key="1">
    <citation type="journal article" date="2019" name="Int. J. Syst. Evol. Microbiol.">
        <title>The Global Catalogue of Microorganisms (GCM) 10K type strain sequencing project: providing services to taxonomists for standard genome sequencing and annotation.</title>
        <authorList>
            <consortium name="The Broad Institute Genomics Platform"/>
            <consortium name="The Broad Institute Genome Sequencing Center for Infectious Disease"/>
            <person name="Wu L."/>
            <person name="Ma J."/>
        </authorList>
    </citation>
    <scope>NUCLEOTIDE SEQUENCE [LARGE SCALE GENOMIC DNA]</scope>
    <source>
        <strain evidence="2">CCM 7403</strain>
    </source>
</reference>
<gene>
    <name evidence="1" type="ORF">GCM10007231_21080</name>
</gene>
<organism evidence="1 2">
    <name type="scientific">Nocardioides daphniae</name>
    <dbReference type="NCBI Taxonomy" id="402297"/>
    <lineage>
        <taxon>Bacteria</taxon>
        <taxon>Bacillati</taxon>
        <taxon>Actinomycetota</taxon>
        <taxon>Actinomycetes</taxon>
        <taxon>Propionibacteriales</taxon>
        <taxon>Nocardioidaceae</taxon>
        <taxon>Nocardioides</taxon>
    </lineage>
</organism>
<dbReference type="Proteomes" id="UP000630594">
    <property type="component" value="Unassembled WGS sequence"/>
</dbReference>
<accession>A0ABQ1QCQ5</accession>
<evidence type="ECO:0000313" key="2">
    <source>
        <dbReference type="Proteomes" id="UP000630594"/>
    </source>
</evidence>
<name>A0ABQ1QCQ5_9ACTN</name>
<sequence length="144" mass="14882">MQGRRGRGPGGGRVGVMVTYETTDDVLTRIDAQTRAAEAEMIRAREFHAALGTLRGHGSATGVAVEVDSAGLLTGLCFAPHAAPPPGDSLARAVMSALRVAQVDALSQVQAHAERVWGSDPLVARIMTEAGERLGVETAPGGGR</sequence>
<dbReference type="EMBL" id="BMCK01000003">
    <property type="protein sequence ID" value="GGD21649.1"/>
    <property type="molecule type" value="Genomic_DNA"/>
</dbReference>
<evidence type="ECO:0008006" key="3">
    <source>
        <dbReference type="Google" id="ProtNLM"/>
    </source>
</evidence>
<proteinExistence type="predicted"/>